<sequence length="487" mass="51992">MIGRAPAFRATHLPGRIGGALLSVTLACAAPAQADLPRAIVSAFNLTPPESAGSELADIQRDLLWTGHYRGIIDGTAGPGTDAAIRSFQTSLDQVATGTLDAASRATLAKRAAETRQDMDLRVSTSDWTGIRMAVPHGFVSEPRIDPDDPLDMLYEGRAAVPFEIRQLRFDSGGGGFNPRSLAADIVKDKKDAEVLTAGTAEGVGYMQIRIEDLVFYSIMGHEKGETRGVSVVVSSSDSMALLPVMAEVFASTDLFAGDGVPMDDVTRRLSQGRYPGMEDRPDWYRSMKASGSGSLVSTEGHVLTNHHVIASCDRLTVNGQPALLIGSDVRLDLALLKAQRFAGREPVTFRSRGPALGEGILVMGYPVFSLTQAMNVTDGVISSTFGFEGSRLSLQITAPVQPGNSGGPVFDLAGQQLAVVAAKAGKSLRAETGIENMAWVIRAEAVREFLDRYQIRLRTADGAVRPAPTDSIVASQRDKVLRVECH</sequence>
<feature type="chain" id="PRO_5022270061" description="Serine protease" evidence="6">
    <location>
        <begin position="35"/>
        <end position="487"/>
    </location>
</feature>
<dbReference type="GO" id="GO:0031998">
    <property type="term" value="P:regulation of fatty acid beta-oxidation"/>
    <property type="evidence" value="ECO:0007669"/>
    <property type="project" value="TreeGrafter"/>
</dbReference>
<name>A0A562NUM8_9RHOB</name>
<proteinExistence type="inferred from homology"/>
<dbReference type="EMBL" id="VLKU01000003">
    <property type="protein sequence ID" value="TWI35791.1"/>
    <property type="molecule type" value="Genomic_DNA"/>
</dbReference>
<dbReference type="PRINTS" id="PR00839">
    <property type="entry name" value="V8PROTEASE"/>
</dbReference>
<evidence type="ECO:0000256" key="2">
    <source>
        <dbReference type="ARBA" id="ARBA00022670"/>
    </source>
</evidence>
<protein>
    <recommendedName>
        <fullName evidence="6">Serine protease</fullName>
        <ecNumber evidence="6">3.4.21.-</ecNumber>
    </recommendedName>
</protein>
<evidence type="ECO:0000256" key="1">
    <source>
        <dbReference type="ARBA" id="ARBA00008764"/>
    </source>
</evidence>
<dbReference type="SUPFAM" id="SSF47090">
    <property type="entry name" value="PGBD-like"/>
    <property type="match status" value="1"/>
</dbReference>
<dbReference type="Gene3D" id="2.40.10.10">
    <property type="entry name" value="Trypsin-like serine proteases"/>
    <property type="match status" value="2"/>
</dbReference>
<evidence type="ECO:0000256" key="5">
    <source>
        <dbReference type="ARBA" id="ARBA00022825"/>
    </source>
</evidence>
<dbReference type="InterPro" id="IPR036366">
    <property type="entry name" value="PGBDSf"/>
</dbReference>
<feature type="signal peptide" evidence="6">
    <location>
        <begin position="1"/>
        <end position="34"/>
    </location>
</feature>
<keyword evidence="3 6" id="KW-0732">Signal</keyword>
<dbReference type="InterPro" id="IPR043504">
    <property type="entry name" value="Peptidase_S1_PA_chymotrypsin"/>
</dbReference>
<evidence type="ECO:0000313" key="9">
    <source>
        <dbReference type="Proteomes" id="UP000316225"/>
    </source>
</evidence>
<dbReference type="Pfam" id="PF01471">
    <property type="entry name" value="PG_binding_1"/>
    <property type="match status" value="1"/>
</dbReference>
<dbReference type="InterPro" id="IPR036365">
    <property type="entry name" value="PGBD-like_sf"/>
</dbReference>
<reference evidence="8 9" key="1">
    <citation type="journal article" date="2015" name="Stand. Genomic Sci.">
        <title>Genomic Encyclopedia of Bacterial and Archaeal Type Strains, Phase III: the genomes of soil and plant-associated and newly described type strains.</title>
        <authorList>
            <person name="Whitman W.B."/>
            <person name="Woyke T."/>
            <person name="Klenk H.P."/>
            <person name="Zhou Y."/>
            <person name="Lilburn T.G."/>
            <person name="Beck B.J."/>
            <person name="De Vos P."/>
            <person name="Vandamme P."/>
            <person name="Eisen J.A."/>
            <person name="Garrity G."/>
            <person name="Hugenholtz P."/>
            <person name="Kyrpides N.C."/>
        </authorList>
    </citation>
    <scope>NUCLEOTIDE SEQUENCE [LARGE SCALE GENOMIC DNA]</scope>
    <source>
        <strain evidence="8 9">CGMCC 1.5364</strain>
    </source>
</reference>
<dbReference type="InterPro" id="IPR039245">
    <property type="entry name" value="TYSND1/DEG15"/>
</dbReference>
<evidence type="ECO:0000313" key="8">
    <source>
        <dbReference type="EMBL" id="TWI35791.1"/>
    </source>
</evidence>
<evidence type="ECO:0000256" key="4">
    <source>
        <dbReference type="ARBA" id="ARBA00022801"/>
    </source>
</evidence>
<dbReference type="GO" id="GO:0004252">
    <property type="term" value="F:serine-type endopeptidase activity"/>
    <property type="evidence" value="ECO:0007669"/>
    <property type="project" value="InterPro"/>
</dbReference>
<dbReference type="PANTHER" id="PTHR21004:SF0">
    <property type="entry name" value="PEROXISOMAL LEADER PEPTIDE-PROCESSING PROTEASE"/>
    <property type="match status" value="1"/>
</dbReference>
<dbReference type="AlphaFoldDB" id="A0A562NUM8"/>
<dbReference type="Gene3D" id="1.10.101.10">
    <property type="entry name" value="PGBD-like superfamily/PGBD"/>
    <property type="match status" value="1"/>
</dbReference>
<keyword evidence="4 6" id="KW-0378">Hydrolase</keyword>
<dbReference type="SUPFAM" id="SSF50494">
    <property type="entry name" value="Trypsin-like serine proteases"/>
    <property type="match status" value="1"/>
</dbReference>
<feature type="domain" description="Peptidoglycan binding-like" evidence="7">
    <location>
        <begin position="53"/>
        <end position="105"/>
    </location>
</feature>
<comment type="similarity">
    <text evidence="1 6">Belongs to the peptidase S1B family.</text>
</comment>
<accession>A0A562NUM8</accession>
<dbReference type="EC" id="3.4.21.-" evidence="6"/>
<evidence type="ECO:0000256" key="3">
    <source>
        <dbReference type="ARBA" id="ARBA00022729"/>
    </source>
</evidence>
<dbReference type="PANTHER" id="PTHR21004">
    <property type="entry name" value="SERINE PROTEASE-RELATED"/>
    <property type="match status" value="1"/>
</dbReference>
<dbReference type="RefSeq" id="WP_145396859.1">
    <property type="nucleotide sequence ID" value="NZ_VLKU01000003.1"/>
</dbReference>
<keyword evidence="5 6" id="KW-0720">Serine protease</keyword>
<evidence type="ECO:0000259" key="7">
    <source>
        <dbReference type="Pfam" id="PF01471"/>
    </source>
</evidence>
<dbReference type="GO" id="GO:0016485">
    <property type="term" value="P:protein processing"/>
    <property type="evidence" value="ECO:0007669"/>
    <property type="project" value="InterPro"/>
</dbReference>
<dbReference type="InterPro" id="IPR008256">
    <property type="entry name" value="Peptidase_S1B"/>
</dbReference>
<dbReference type="InterPro" id="IPR009003">
    <property type="entry name" value="Peptidase_S1_PA"/>
</dbReference>
<dbReference type="Proteomes" id="UP000316225">
    <property type="component" value="Unassembled WGS sequence"/>
</dbReference>
<comment type="caution">
    <text evidence="8">The sequence shown here is derived from an EMBL/GenBank/DDBJ whole genome shotgun (WGS) entry which is preliminary data.</text>
</comment>
<gene>
    <name evidence="8" type="ORF">IQ24_01149</name>
</gene>
<keyword evidence="9" id="KW-1185">Reference proteome</keyword>
<dbReference type="PROSITE" id="PS51257">
    <property type="entry name" value="PROKAR_LIPOPROTEIN"/>
    <property type="match status" value="1"/>
</dbReference>
<dbReference type="InterPro" id="IPR002477">
    <property type="entry name" value="Peptidoglycan-bd-like"/>
</dbReference>
<evidence type="ECO:0000256" key="6">
    <source>
        <dbReference type="RuleBase" id="RU004296"/>
    </source>
</evidence>
<dbReference type="OrthoDB" id="1522627at2"/>
<organism evidence="8 9">
    <name type="scientific">Paracoccus sulfuroxidans</name>
    <dbReference type="NCBI Taxonomy" id="384678"/>
    <lineage>
        <taxon>Bacteria</taxon>
        <taxon>Pseudomonadati</taxon>
        <taxon>Pseudomonadota</taxon>
        <taxon>Alphaproteobacteria</taxon>
        <taxon>Rhodobacterales</taxon>
        <taxon>Paracoccaceae</taxon>
        <taxon>Paracoccus</taxon>
    </lineage>
</organism>
<dbReference type="Pfam" id="PF13365">
    <property type="entry name" value="Trypsin_2"/>
    <property type="match status" value="1"/>
</dbReference>
<keyword evidence="2 6" id="KW-0645">Protease</keyword>